<dbReference type="AlphaFoldDB" id="A0A3B0UUH4"/>
<proteinExistence type="predicted"/>
<dbReference type="EC" id="2.7.7.49" evidence="1"/>
<gene>
    <name evidence="1" type="ORF">MNBD_DELTA04-1664</name>
</gene>
<name>A0A3B0UUH4_9ZZZZ</name>
<organism evidence="1">
    <name type="scientific">hydrothermal vent metagenome</name>
    <dbReference type="NCBI Taxonomy" id="652676"/>
    <lineage>
        <taxon>unclassified sequences</taxon>
        <taxon>metagenomes</taxon>
        <taxon>ecological metagenomes</taxon>
    </lineage>
</organism>
<dbReference type="EMBL" id="UOEY01000007">
    <property type="protein sequence ID" value="VAW34641.1"/>
    <property type="molecule type" value="Genomic_DNA"/>
</dbReference>
<keyword evidence="1" id="KW-0695">RNA-directed DNA polymerase</keyword>
<protein>
    <submittedName>
        <fullName evidence="1">Retron-type RNA-directed DNA polymerase</fullName>
        <ecNumber evidence="1">2.7.7.49</ecNumber>
    </submittedName>
</protein>
<keyword evidence="1" id="KW-0808">Transferase</keyword>
<sequence length="138" mass="16684">MVKFTRFETRRSATFTFLGFEYRWGLSRKNNPLVKMRTAKKKFQLALSAMQAWIKLERCRLGTAGIMEKLRAKLQGHYNYYGVSGNIALLNSFYQQTCRIVYKWLNRRSQRKSCNWSRFRDMLNYFRIPRPRIIGYWS</sequence>
<accession>A0A3B0UUH4</accession>
<keyword evidence="1" id="KW-0548">Nucleotidyltransferase</keyword>
<reference evidence="1" key="1">
    <citation type="submission" date="2018-06" db="EMBL/GenBank/DDBJ databases">
        <authorList>
            <person name="Zhirakovskaya E."/>
        </authorList>
    </citation>
    <scope>NUCLEOTIDE SEQUENCE</scope>
</reference>
<evidence type="ECO:0000313" key="1">
    <source>
        <dbReference type="EMBL" id="VAW34641.1"/>
    </source>
</evidence>
<dbReference type="GO" id="GO:0003964">
    <property type="term" value="F:RNA-directed DNA polymerase activity"/>
    <property type="evidence" value="ECO:0007669"/>
    <property type="project" value="UniProtKB-KW"/>
</dbReference>